<dbReference type="eggNOG" id="ENOG5031VSB">
    <property type="taxonomic scope" value="Bacteria"/>
</dbReference>
<evidence type="ECO:0008006" key="3">
    <source>
        <dbReference type="Google" id="ProtNLM"/>
    </source>
</evidence>
<dbReference type="InterPro" id="IPR016181">
    <property type="entry name" value="Acyl_CoA_acyltransferase"/>
</dbReference>
<sequence length="210" mass="22197">MSAARQLVADDLVAAAAVLAEGLPEIPDYAALLGAHTADPSVCDSLARVFLRPLINAGCVVGVDDGDGLAGLLVMHRPSAGSLDPHMESAASDLEFLRAHPDIATRLLARVNEPALPIPEPDAVTISVAAVSKTRRSSGVLRSLVGVVEEACIADGVQFCAWTAREDLRDLYCAAWNLTPFAERHLDEETRLYGLASTRPPALSARLTHS</sequence>
<dbReference type="Proteomes" id="UP000035009">
    <property type="component" value="Unassembled WGS sequence"/>
</dbReference>
<gene>
    <name evidence="1" type="ORF">GM1_007_00150</name>
</gene>
<name>M3TC95_GORML</name>
<dbReference type="RefSeq" id="WP_008377342.1">
    <property type="nucleotide sequence ID" value="NZ_BAOP01000007.1"/>
</dbReference>
<evidence type="ECO:0000313" key="1">
    <source>
        <dbReference type="EMBL" id="GAC79056.1"/>
    </source>
</evidence>
<dbReference type="AlphaFoldDB" id="M3TC95"/>
<comment type="caution">
    <text evidence="1">The sequence shown here is derived from an EMBL/GenBank/DDBJ whole genome shotgun (WGS) entry which is preliminary data.</text>
</comment>
<dbReference type="EMBL" id="BAOP01000007">
    <property type="protein sequence ID" value="GAC79056.1"/>
    <property type="molecule type" value="Genomic_DNA"/>
</dbReference>
<organism evidence="1 2">
    <name type="scientific">Gordonia malaquae NBRC 108250</name>
    <dbReference type="NCBI Taxonomy" id="1223542"/>
    <lineage>
        <taxon>Bacteria</taxon>
        <taxon>Bacillati</taxon>
        <taxon>Actinomycetota</taxon>
        <taxon>Actinomycetes</taxon>
        <taxon>Mycobacteriales</taxon>
        <taxon>Gordoniaceae</taxon>
        <taxon>Gordonia</taxon>
    </lineage>
</organism>
<dbReference type="STRING" id="410332.SAMN04488550_3882"/>
<dbReference type="Gene3D" id="3.40.630.30">
    <property type="match status" value="1"/>
</dbReference>
<reference evidence="1 2" key="1">
    <citation type="submission" date="2013-02" db="EMBL/GenBank/DDBJ databases">
        <title>Whole genome shotgun sequence of Gordonia malaquae NBRC 108250.</title>
        <authorList>
            <person name="Yoshida I."/>
            <person name="Hosoyama A."/>
            <person name="Tsuchikane K."/>
            <person name="Ando Y."/>
            <person name="Baba S."/>
            <person name="Ohji S."/>
            <person name="Hamada M."/>
            <person name="Tamura T."/>
            <person name="Yamazoe A."/>
            <person name="Yamazaki S."/>
            <person name="Fujita N."/>
        </authorList>
    </citation>
    <scope>NUCLEOTIDE SEQUENCE [LARGE SCALE GENOMIC DNA]</scope>
    <source>
        <strain evidence="1 2">NBRC 108250</strain>
    </source>
</reference>
<accession>M3TC95</accession>
<keyword evidence="2" id="KW-1185">Reference proteome</keyword>
<proteinExistence type="predicted"/>
<dbReference type="SUPFAM" id="SSF55729">
    <property type="entry name" value="Acyl-CoA N-acyltransferases (Nat)"/>
    <property type="match status" value="1"/>
</dbReference>
<evidence type="ECO:0000313" key="2">
    <source>
        <dbReference type="Proteomes" id="UP000035009"/>
    </source>
</evidence>
<protein>
    <recommendedName>
        <fullName evidence="3">N-acetyltransferase domain-containing protein</fullName>
    </recommendedName>
</protein>